<name>A0A8J3KPV0_9ACTN</name>
<evidence type="ECO:0000256" key="2">
    <source>
        <dbReference type="SAM" id="SignalP"/>
    </source>
</evidence>
<dbReference type="AlphaFoldDB" id="A0A8J3KPV0"/>
<evidence type="ECO:0000256" key="1">
    <source>
        <dbReference type="SAM" id="Phobius"/>
    </source>
</evidence>
<accession>A0A8J3KPV0</accession>
<feature type="signal peptide" evidence="2">
    <location>
        <begin position="1"/>
        <end position="30"/>
    </location>
</feature>
<feature type="transmembrane region" description="Helical" evidence="1">
    <location>
        <begin position="152"/>
        <end position="172"/>
    </location>
</feature>
<evidence type="ECO:0008006" key="5">
    <source>
        <dbReference type="Google" id="ProtNLM"/>
    </source>
</evidence>
<sequence length="190" mass="19160">MRVKVSWPRGSVVVAVTAGLVFGAAAPAGAHRGVLPTLHHDGRGTVWLTLAWDDGHPVTEPGLAMLSAIGDAGTTVPVTALRPLPHDPATLPLPGALAAGDWTVTVDVAAPGVGYCSARLHVAADGVPQTIPCATPAAGATAAPAVRPARGLSGWLIGALAAVAAAGLGALWSHRRTKRRPALRVAPRRP</sequence>
<protein>
    <recommendedName>
        <fullName evidence="5">CopC domain-containing protein</fullName>
    </recommendedName>
</protein>
<keyword evidence="1" id="KW-1133">Transmembrane helix</keyword>
<keyword evidence="4" id="KW-1185">Reference proteome</keyword>
<comment type="caution">
    <text evidence="3">The sequence shown here is derived from an EMBL/GenBank/DDBJ whole genome shotgun (WGS) entry which is preliminary data.</text>
</comment>
<organism evidence="3 4">
    <name type="scientific">Catellatospora citrea</name>
    <dbReference type="NCBI Taxonomy" id="53366"/>
    <lineage>
        <taxon>Bacteria</taxon>
        <taxon>Bacillati</taxon>
        <taxon>Actinomycetota</taxon>
        <taxon>Actinomycetes</taxon>
        <taxon>Micromonosporales</taxon>
        <taxon>Micromonosporaceae</taxon>
        <taxon>Catellatospora</taxon>
    </lineage>
</organism>
<keyword evidence="2" id="KW-0732">Signal</keyword>
<reference evidence="3 4" key="1">
    <citation type="submission" date="2021-01" db="EMBL/GenBank/DDBJ databases">
        <title>Whole genome shotgun sequence of Catellatospora citrea NBRC 14495.</title>
        <authorList>
            <person name="Komaki H."/>
            <person name="Tamura T."/>
        </authorList>
    </citation>
    <scope>NUCLEOTIDE SEQUENCE [LARGE SCALE GENOMIC DNA]</scope>
    <source>
        <strain evidence="3 4">NBRC 14495</strain>
    </source>
</reference>
<keyword evidence="1" id="KW-0472">Membrane</keyword>
<keyword evidence="1" id="KW-0812">Transmembrane</keyword>
<feature type="chain" id="PRO_5035325005" description="CopC domain-containing protein" evidence="2">
    <location>
        <begin position="31"/>
        <end position="190"/>
    </location>
</feature>
<gene>
    <name evidence="3" type="ORF">Cci01nite_60890</name>
</gene>
<dbReference type="EMBL" id="BONH01000034">
    <property type="protein sequence ID" value="GIG00996.1"/>
    <property type="molecule type" value="Genomic_DNA"/>
</dbReference>
<proteinExistence type="predicted"/>
<evidence type="ECO:0000313" key="4">
    <source>
        <dbReference type="Proteomes" id="UP000659904"/>
    </source>
</evidence>
<dbReference type="Proteomes" id="UP000659904">
    <property type="component" value="Unassembled WGS sequence"/>
</dbReference>
<dbReference type="RefSeq" id="WP_203832186.1">
    <property type="nucleotide sequence ID" value="NZ_BONH01000034.1"/>
</dbReference>
<evidence type="ECO:0000313" key="3">
    <source>
        <dbReference type="EMBL" id="GIG00996.1"/>
    </source>
</evidence>